<sequence>MVVPYYIQFRNLYSYAKSTPLELWDAIIPKPELASRFRVFQNKGKLASRISPNQYLGLLILGMVIAEEDEFKHFICEEVYSTLLLLAVSKMSGLVDICLKIILGQSHEDYERHALEEQVIQSIISIHDTTPISFSYAQSLTIDVYAQDIHDNFLSFYGNSFLQIVEFSGEIQAIPECAIYPVILQLAY</sequence>
<reference evidence="1 2" key="1">
    <citation type="submission" date="2014-06" db="EMBL/GenBank/DDBJ databases">
        <title>Evolutionary Origins and Diversification of the Mycorrhizal Mutualists.</title>
        <authorList>
            <consortium name="DOE Joint Genome Institute"/>
            <consortium name="Mycorrhizal Genomics Consortium"/>
            <person name="Kohler A."/>
            <person name="Kuo A."/>
            <person name="Nagy L.G."/>
            <person name="Floudas D."/>
            <person name="Copeland A."/>
            <person name="Barry K.W."/>
            <person name="Cichocki N."/>
            <person name="Veneault-Fourrey C."/>
            <person name="LaButti K."/>
            <person name="Lindquist E.A."/>
            <person name="Lipzen A."/>
            <person name="Lundell T."/>
            <person name="Morin E."/>
            <person name="Murat C."/>
            <person name="Riley R."/>
            <person name="Ohm R."/>
            <person name="Sun H."/>
            <person name="Tunlid A."/>
            <person name="Henrissat B."/>
            <person name="Grigoriev I.V."/>
            <person name="Hibbett D.S."/>
            <person name="Martin F."/>
        </authorList>
    </citation>
    <scope>NUCLEOTIDE SEQUENCE [LARGE SCALE GENOMIC DNA]</scope>
    <source>
        <strain evidence="1 2">SS14</strain>
    </source>
</reference>
<name>A0A0C9VEP7_SPHS4</name>
<evidence type="ECO:0000313" key="1">
    <source>
        <dbReference type="EMBL" id="KIJ36100.1"/>
    </source>
</evidence>
<dbReference type="AlphaFoldDB" id="A0A0C9VEP7"/>
<accession>A0A0C9VEP7</accession>
<dbReference type="EMBL" id="KN837182">
    <property type="protein sequence ID" value="KIJ36100.1"/>
    <property type="molecule type" value="Genomic_DNA"/>
</dbReference>
<dbReference type="HOGENOM" id="CLU_1441889_0_0_1"/>
<keyword evidence="2" id="KW-1185">Reference proteome</keyword>
<proteinExistence type="predicted"/>
<gene>
    <name evidence="1" type="ORF">M422DRAFT_261647</name>
</gene>
<protein>
    <submittedName>
        <fullName evidence="1">Uncharacterized protein</fullName>
    </submittedName>
</protein>
<evidence type="ECO:0000313" key="2">
    <source>
        <dbReference type="Proteomes" id="UP000054279"/>
    </source>
</evidence>
<dbReference type="Proteomes" id="UP000054279">
    <property type="component" value="Unassembled WGS sequence"/>
</dbReference>
<organism evidence="1 2">
    <name type="scientific">Sphaerobolus stellatus (strain SS14)</name>
    <dbReference type="NCBI Taxonomy" id="990650"/>
    <lineage>
        <taxon>Eukaryota</taxon>
        <taxon>Fungi</taxon>
        <taxon>Dikarya</taxon>
        <taxon>Basidiomycota</taxon>
        <taxon>Agaricomycotina</taxon>
        <taxon>Agaricomycetes</taxon>
        <taxon>Phallomycetidae</taxon>
        <taxon>Geastrales</taxon>
        <taxon>Sphaerobolaceae</taxon>
        <taxon>Sphaerobolus</taxon>
    </lineage>
</organism>